<name>A0A6I6MRF3_9ACTN</name>
<evidence type="ECO:0000256" key="1">
    <source>
        <dbReference type="SAM" id="MobiDB-lite"/>
    </source>
</evidence>
<feature type="region of interest" description="Disordered" evidence="1">
    <location>
        <begin position="61"/>
        <end position="91"/>
    </location>
</feature>
<gene>
    <name evidence="2" type="ORF">GQF42_07435</name>
</gene>
<dbReference type="KEGG" id="sbro:GQF42_07435"/>
<proteinExistence type="predicted"/>
<dbReference type="RefSeq" id="WP_158918810.1">
    <property type="nucleotide sequence ID" value="NZ_CP047020.1"/>
</dbReference>
<evidence type="ECO:0000313" key="2">
    <source>
        <dbReference type="EMBL" id="QHA03128.1"/>
    </source>
</evidence>
<evidence type="ECO:0000313" key="3">
    <source>
        <dbReference type="Proteomes" id="UP000436138"/>
    </source>
</evidence>
<feature type="region of interest" description="Disordered" evidence="1">
    <location>
        <begin position="1"/>
        <end position="32"/>
    </location>
</feature>
<feature type="compositionally biased region" description="Polar residues" evidence="1">
    <location>
        <begin position="10"/>
        <end position="22"/>
    </location>
</feature>
<dbReference type="EMBL" id="CP047020">
    <property type="protein sequence ID" value="QHA03128.1"/>
    <property type="molecule type" value="Genomic_DNA"/>
</dbReference>
<keyword evidence="3" id="KW-1185">Reference proteome</keyword>
<protein>
    <submittedName>
        <fullName evidence="2">Uncharacterized protein</fullName>
    </submittedName>
</protein>
<organism evidence="2 3">
    <name type="scientific">Streptomyces broussonetiae</name>
    <dbReference type="NCBI Taxonomy" id="2686304"/>
    <lineage>
        <taxon>Bacteria</taxon>
        <taxon>Bacillati</taxon>
        <taxon>Actinomycetota</taxon>
        <taxon>Actinomycetes</taxon>
        <taxon>Kitasatosporales</taxon>
        <taxon>Streptomycetaceae</taxon>
        <taxon>Streptomyces</taxon>
    </lineage>
</organism>
<dbReference type="AlphaFoldDB" id="A0A6I6MRF3"/>
<dbReference type="Proteomes" id="UP000436138">
    <property type="component" value="Chromosome"/>
</dbReference>
<accession>A0A6I6MRF3</accession>
<sequence length="91" mass="9705">MEISRAAGETRTTPTPATSGNATARGEDSKGQRLYGRAWFEALLRDEPSVDGFADRLLIRRTGAGRQTGENGRAGKQITGPPATEGRTSRS</sequence>
<reference evidence="2 3" key="1">
    <citation type="submission" date="2019-12" db="EMBL/GenBank/DDBJ databases">
        <title>Streptomyces sp. strain T44 isolated from rhizosphere soil of Broussonetia papyrifera.</title>
        <authorList>
            <person name="Mo P."/>
        </authorList>
    </citation>
    <scope>NUCLEOTIDE SEQUENCE [LARGE SCALE GENOMIC DNA]</scope>
    <source>
        <strain evidence="2 3">T44</strain>
    </source>
</reference>